<evidence type="ECO:0000313" key="2">
    <source>
        <dbReference type="Proteomes" id="UP001209540"/>
    </source>
</evidence>
<proteinExistence type="predicted"/>
<sequence length="261" mass="29391">MAHYLDIEEKHGFGKRVPFFEKTRKKCYKHYKARLEHLASVQSIMVESTTVPAPALLSHRHRRFRSMASVLRILTPINNELSQTCRAVLDDANAVSDSVHPSPCLVSFMPVDVVAVFDGDAEMTEGYSSSALSDAVVEDEAGEVIGQLDVNFLEALATISEMSNEEYKKFKRCHFEQTSVDWDDSVRESCYPLDHGLVYGSSSWSSWLGCRDFGVILGVSSLFGSWTSYPVGITRRRIWCSRSCTFEPLALLELVVDWFSL</sequence>
<reference evidence="1" key="1">
    <citation type="journal article" date="2022" name="IScience">
        <title>Evolution of zygomycete secretomes and the origins of terrestrial fungal ecologies.</title>
        <authorList>
            <person name="Chang Y."/>
            <person name="Wang Y."/>
            <person name="Mondo S."/>
            <person name="Ahrendt S."/>
            <person name="Andreopoulos W."/>
            <person name="Barry K."/>
            <person name="Beard J."/>
            <person name="Benny G.L."/>
            <person name="Blankenship S."/>
            <person name="Bonito G."/>
            <person name="Cuomo C."/>
            <person name="Desiro A."/>
            <person name="Gervers K.A."/>
            <person name="Hundley H."/>
            <person name="Kuo A."/>
            <person name="LaButti K."/>
            <person name="Lang B.F."/>
            <person name="Lipzen A."/>
            <person name="O'Donnell K."/>
            <person name="Pangilinan J."/>
            <person name="Reynolds N."/>
            <person name="Sandor L."/>
            <person name="Smith M.E."/>
            <person name="Tsang A."/>
            <person name="Grigoriev I.V."/>
            <person name="Stajich J.E."/>
            <person name="Spatafora J.W."/>
        </authorList>
    </citation>
    <scope>NUCLEOTIDE SEQUENCE</scope>
    <source>
        <strain evidence="1">RSA 2281</strain>
    </source>
</reference>
<name>A0AAD5K6P2_9FUNG</name>
<dbReference type="EMBL" id="JAIXMP010000006">
    <property type="protein sequence ID" value="KAI9271777.1"/>
    <property type="molecule type" value="Genomic_DNA"/>
</dbReference>
<accession>A0AAD5K6P2</accession>
<comment type="caution">
    <text evidence="1">The sequence shown here is derived from an EMBL/GenBank/DDBJ whole genome shotgun (WGS) entry which is preliminary data.</text>
</comment>
<dbReference type="Proteomes" id="UP001209540">
    <property type="component" value="Unassembled WGS sequence"/>
</dbReference>
<keyword evidence="2" id="KW-1185">Reference proteome</keyword>
<evidence type="ECO:0000313" key="1">
    <source>
        <dbReference type="EMBL" id="KAI9271777.1"/>
    </source>
</evidence>
<reference evidence="1" key="2">
    <citation type="submission" date="2023-02" db="EMBL/GenBank/DDBJ databases">
        <authorList>
            <consortium name="DOE Joint Genome Institute"/>
            <person name="Mondo S.J."/>
            <person name="Chang Y."/>
            <person name="Wang Y."/>
            <person name="Ahrendt S."/>
            <person name="Andreopoulos W."/>
            <person name="Barry K."/>
            <person name="Beard J."/>
            <person name="Benny G.L."/>
            <person name="Blankenship S."/>
            <person name="Bonito G."/>
            <person name="Cuomo C."/>
            <person name="Desiro A."/>
            <person name="Gervers K.A."/>
            <person name="Hundley H."/>
            <person name="Kuo A."/>
            <person name="LaButti K."/>
            <person name="Lang B.F."/>
            <person name="Lipzen A."/>
            <person name="O'Donnell K."/>
            <person name="Pangilinan J."/>
            <person name="Reynolds N."/>
            <person name="Sandor L."/>
            <person name="Smith M.W."/>
            <person name="Tsang A."/>
            <person name="Grigoriev I.V."/>
            <person name="Stajich J.E."/>
            <person name="Spatafora J.W."/>
        </authorList>
    </citation>
    <scope>NUCLEOTIDE SEQUENCE</scope>
    <source>
        <strain evidence="1">RSA 2281</strain>
    </source>
</reference>
<gene>
    <name evidence="1" type="ORF">BDA99DRAFT_534250</name>
</gene>
<organism evidence="1 2">
    <name type="scientific">Phascolomyces articulosus</name>
    <dbReference type="NCBI Taxonomy" id="60185"/>
    <lineage>
        <taxon>Eukaryota</taxon>
        <taxon>Fungi</taxon>
        <taxon>Fungi incertae sedis</taxon>
        <taxon>Mucoromycota</taxon>
        <taxon>Mucoromycotina</taxon>
        <taxon>Mucoromycetes</taxon>
        <taxon>Mucorales</taxon>
        <taxon>Lichtheimiaceae</taxon>
        <taxon>Phascolomyces</taxon>
    </lineage>
</organism>
<protein>
    <submittedName>
        <fullName evidence="1">Uncharacterized protein</fullName>
    </submittedName>
</protein>
<dbReference type="AlphaFoldDB" id="A0AAD5K6P2"/>